<evidence type="ECO:0000313" key="3">
    <source>
        <dbReference type="Proteomes" id="UP000319040"/>
    </source>
</evidence>
<organism evidence="2 3">
    <name type="scientific">Saccharicrinis carchari</name>
    <dbReference type="NCBI Taxonomy" id="1168039"/>
    <lineage>
        <taxon>Bacteria</taxon>
        <taxon>Pseudomonadati</taxon>
        <taxon>Bacteroidota</taxon>
        <taxon>Bacteroidia</taxon>
        <taxon>Marinilabiliales</taxon>
        <taxon>Marinilabiliaceae</taxon>
        <taxon>Saccharicrinis</taxon>
    </lineage>
</organism>
<sequence length="123" mass="14510">MIPFKNKNIGKFLIAILLGFIIMSIGGIYFQKKEWKRYNMVSRQTEFKGEIVKIRNNGVTFVKLNNGRELKLPSSYNYAYNDEFLGVFIRRGDYVVKNSSSDSIFIHRDDQCYYFILGKRIEE</sequence>
<feature type="transmembrane region" description="Helical" evidence="1">
    <location>
        <begin position="12"/>
        <end position="30"/>
    </location>
</feature>
<dbReference type="Proteomes" id="UP000319040">
    <property type="component" value="Unassembled WGS sequence"/>
</dbReference>
<dbReference type="OrthoDB" id="1129747at2"/>
<name>A0A521CS26_SACCC</name>
<dbReference type="AlphaFoldDB" id="A0A521CS26"/>
<gene>
    <name evidence="2" type="ORF">SAMN06265379_103410</name>
</gene>
<accession>A0A521CS26</accession>
<dbReference type="RefSeq" id="WP_142533093.1">
    <property type="nucleotide sequence ID" value="NZ_FXTB01000003.1"/>
</dbReference>
<keyword evidence="1" id="KW-0812">Transmembrane</keyword>
<keyword evidence="1" id="KW-0472">Membrane</keyword>
<reference evidence="2 3" key="1">
    <citation type="submission" date="2017-05" db="EMBL/GenBank/DDBJ databases">
        <authorList>
            <person name="Varghese N."/>
            <person name="Submissions S."/>
        </authorList>
    </citation>
    <scope>NUCLEOTIDE SEQUENCE [LARGE SCALE GENOMIC DNA]</scope>
    <source>
        <strain evidence="2 3">DSM 27040</strain>
    </source>
</reference>
<evidence type="ECO:0000256" key="1">
    <source>
        <dbReference type="SAM" id="Phobius"/>
    </source>
</evidence>
<keyword evidence="3" id="KW-1185">Reference proteome</keyword>
<protein>
    <submittedName>
        <fullName evidence="2">Uncharacterized protein</fullName>
    </submittedName>
</protein>
<keyword evidence="1" id="KW-1133">Transmembrane helix</keyword>
<dbReference type="EMBL" id="FXTB01000003">
    <property type="protein sequence ID" value="SMO62185.1"/>
    <property type="molecule type" value="Genomic_DNA"/>
</dbReference>
<proteinExistence type="predicted"/>
<evidence type="ECO:0000313" key="2">
    <source>
        <dbReference type="EMBL" id="SMO62185.1"/>
    </source>
</evidence>